<sequence>MKNINIRFWWLLLLEFLVAAFLLTCTTDVETVDYLDGICSSVSPLVGFTAQLNMLQHQVRGEIEVLDDCSFSVTKFDMVAGKDVRWWGAKGEDFQNMMNGFVISRMHLNQTLKNESMVVTLDDCTWDDFSVLGIWDIAFESDYGHVTLPISYIIGAPVAGLSPAVAPTLSPGLAFVPSPGKEVDEESVWGKEQPTMLDNCKELSDVYRLRWTLNIETGTVDLGLEAAIPYTHYMAFGWAKPESTSSFMLNADVAVAGFHNQTAPFVEDYHINKYSECSMTQDGPASVCPSSLYPRTHNDTSKTTNVKFIYGQWQDGVAFIRFRKGLQSSSRHLDVSVSTTSEMMIIWALGVMKEPDSLWPWYLPEKHTSFGHVKLNLSKALNECKGPLQAPNFDDSDLLTTEPGIAILVTVGPAIHNPNPPHPDEVIYFNKVESPVLKVERGVPVTFSIQAGHAVAFYISENPVGGEPEENTMIFAGGPHAHGVPASPYYLTWKPDRFTPDEVYYHSYFQKKMGWKIRVVDGGLNDMYNSTVYLADQKVRLYWMITEAGVSFAVKAVPKSGYVAIGFGKSMVHTFAYVGWLDGAVCKVGTYWIDGRDAASIHRTNETLTDVQCAQQNGILTFQFSRPLDPHCTSRQECQNIIDPSIPLKVVWALGTLWKPDHLTGSNMHSSKSSRYMSVHLTKGVAEPEQELRPVLAVHGFMMFMAWALLFPGGVLAALYLRHLENDGWFQIHLYAQYSGLAIMSLGVLFAVAETGEFRTGSLHAKLGLTSIGLACAQPLNAYFRSRKAAPGEQQSLHRVAWLFLHRYTGGAALFVGIITLWTGIFALSNEYSGDQMTGLDWALAGWLFCIFLLTVYLERSGFRNIKSGKESVFVKGKAIDQHTDSANLLRPKQAPFMSAALDDSQRYPAKRKEVQLQVL</sequence>
<feature type="transmembrane region" description="Helical" evidence="7">
    <location>
        <begin position="696"/>
        <end position="720"/>
    </location>
</feature>
<evidence type="ECO:0000256" key="3">
    <source>
        <dbReference type="ARBA" id="ARBA00022692"/>
    </source>
</evidence>
<dbReference type="InterPro" id="IPR006593">
    <property type="entry name" value="Cyt_b561/ferric_Rdtase_TM"/>
</dbReference>
<feature type="domain" description="DM13" evidence="11">
    <location>
        <begin position="46"/>
        <end position="149"/>
    </location>
</feature>
<feature type="domain" description="DOMON" evidence="9">
    <location>
        <begin position="537"/>
        <end position="655"/>
    </location>
</feature>
<dbReference type="CDD" id="cd09631">
    <property type="entry name" value="DOMON_DOH"/>
    <property type="match status" value="2"/>
</dbReference>
<feature type="signal peptide" evidence="8">
    <location>
        <begin position="1"/>
        <end position="20"/>
    </location>
</feature>
<dbReference type="Pfam" id="PF10517">
    <property type="entry name" value="DM13"/>
    <property type="match status" value="1"/>
</dbReference>
<dbReference type="Proteomes" id="UP000825935">
    <property type="component" value="Chromosome 28"/>
</dbReference>
<dbReference type="InterPro" id="IPR045879">
    <property type="entry name" value="B561A"/>
</dbReference>
<keyword evidence="4" id="KW-0249">Electron transport</keyword>
<keyword evidence="6 7" id="KW-0472">Membrane</keyword>
<feature type="transmembrane region" description="Helical" evidence="7">
    <location>
        <begin position="732"/>
        <end position="753"/>
    </location>
</feature>
<dbReference type="InterPro" id="IPR005018">
    <property type="entry name" value="DOMON_domain"/>
</dbReference>
<dbReference type="SMART" id="SM00665">
    <property type="entry name" value="B561"/>
    <property type="match status" value="1"/>
</dbReference>
<feature type="domain" description="DOMON" evidence="9">
    <location>
        <begin position="205"/>
        <end position="350"/>
    </location>
</feature>
<evidence type="ECO:0000256" key="4">
    <source>
        <dbReference type="ARBA" id="ARBA00022982"/>
    </source>
</evidence>
<accession>A0A8T2RFM0</accession>
<dbReference type="SMART" id="SM00664">
    <property type="entry name" value="DoH"/>
    <property type="match status" value="2"/>
</dbReference>
<evidence type="ECO:0000259" key="11">
    <source>
        <dbReference type="PROSITE" id="PS51549"/>
    </source>
</evidence>
<feature type="chain" id="PRO_5035855900" evidence="8">
    <location>
        <begin position="21"/>
        <end position="920"/>
    </location>
</feature>
<dbReference type="SMART" id="SM00686">
    <property type="entry name" value="DM13"/>
    <property type="match status" value="1"/>
</dbReference>
<protein>
    <submittedName>
        <fullName evidence="12">Uncharacterized protein</fullName>
    </submittedName>
</protein>
<evidence type="ECO:0000256" key="7">
    <source>
        <dbReference type="SAM" id="Phobius"/>
    </source>
</evidence>
<reference evidence="12" key="1">
    <citation type="submission" date="2021-08" db="EMBL/GenBank/DDBJ databases">
        <title>WGS assembly of Ceratopteris richardii.</title>
        <authorList>
            <person name="Marchant D.B."/>
            <person name="Chen G."/>
            <person name="Jenkins J."/>
            <person name="Shu S."/>
            <person name="Leebens-Mack J."/>
            <person name="Grimwood J."/>
            <person name="Schmutz J."/>
            <person name="Soltis P."/>
            <person name="Soltis D."/>
            <person name="Chen Z.-H."/>
        </authorList>
    </citation>
    <scope>NUCLEOTIDE SEQUENCE</scope>
    <source>
        <strain evidence="12">Whitten #5841</strain>
        <tissue evidence="12">Leaf</tissue>
    </source>
</reference>
<dbReference type="Pfam" id="PF03188">
    <property type="entry name" value="Cytochrom_B561"/>
    <property type="match status" value="1"/>
</dbReference>
<keyword evidence="3 7" id="KW-0812">Transmembrane</keyword>
<keyword evidence="2" id="KW-0813">Transport</keyword>
<proteinExistence type="predicted"/>
<keyword evidence="5 7" id="KW-1133">Transmembrane helix</keyword>
<evidence type="ECO:0000313" key="13">
    <source>
        <dbReference type="Proteomes" id="UP000825935"/>
    </source>
</evidence>
<evidence type="ECO:0000256" key="2">
    <source>
        <dbReference type="ARBA" id="ARBA00022448"/>
    </source>
</evidence>
<dbReference type="CDD" id="cd08760">
    <property type="entry name" value="Cyt_b561_FRRS1_like"/>
    <property type="match status" value="1"/>
</dbReference>
<evidence type="ECO:0000259" key="10">
    <source>
        <dbReference type="PROSITE" id="PS50939"/>
    </source>
</evidence>
<dbReference type="Pfam" id="PF25489">
    <property type="entry name" value="At5g54830"/>
    <property type="match status" value="1"/>
</dbReference>
<feature type="transmembrane region" description="Helical" evidence="7">
    <location>
        <begin position="805"/>
        <end position="828"/>
    </location>
</feature>
<dbReference type="AlphaFoldDB" id="A0A8T2RFM0"/>
<dbReference type="PANTHER" id="PTHR47281">
    <property type="entry name" value="OS09G0557700 PROTEIN"/>
    <property type="match status" value="1"/>
</dbReference>
<keyword evidence="8" id="KW-0732">Signal</keyword>
<dbReference type="OMA" id="DDKYDVP"/>
<evidence type="ECO:0000256" key="6">
    <source>
        <dbReference type="ARBA" id="ARBA00023136"/>
    </source>
</evidence>
<feature type="domain" description="Cytochrome b561" evidence="10">
    <location>
        <begin position="663"/>
        <end position="861"/>
    </location>
</feature>
<keyword evidence="13" id="KW-1185">Reference proteome</keyword>
<dbReference type="Pfam" id="PF03351">
    <property type="entry name" value="DOMON"/>
    <property type="match status" value="2"/>
</dbReference>
<dbReference type="PROSITE" id="PS50836">
    <property type="entry name" value="DOMON"/>
    <property type="match status" value="2"/>
</dbReference>
<organism evidence="12 13">
    <name type="scientific">Ceratopteris richardii</name>
    <name type="common">Triangle waterfern</name>
    <dbReference type="NCBI Taxonomy" id="49495"/>
    <lineage>
        <taxon>Eukaryota</taxon>
        <taxon>Viridiplantae</taxon>
        <taxon>Streptophyta</taxon>
        <taxon>Embryophyta</taxon>
        <taxon>Tracheophyta</taxon>
        <taxon>Polypodiopsida</taxon>
        <taxon>Polypodiidae</taxon>
        <taxon>Polypodiales</taxon>
        <taxon>Pteridineae</taxon>
        <taxon>Pteridaceae</taxon>
        <taxon>Parkerioideae</taxon>
        <taxon>Ceratopteris</taxon>
    </lineage>
</organism>
<evidence type="ECO:0000313" key="12">
    <source>
        <dbReference type="EMBL" id="KAH7294388.1"/>
    </source>
</evidence>
<dbReference type="PROSITE" id="PS50939">
    <property type="entry name" value="CYTOCHROME_B561"/>
    <property type="match status" value="1"/>
</dbReference>
<comment type="caution">
    <text evidence="12">The sequence shown here is derived from an EMBL/GenBank/DDBJ whole genome shotgun (WGS) entry which is preliminary data.</text>
</comment>
<dbReference type="InterPro" id="IPR019545">
    <property type="entry name" value="DM13_domain"/>
</dbReference>
<dbReference type="GO" id="GO:0016020">
    <property type="term" value="C:membrane"/>
    <property type="evidence" value="ECO:0007669"/>
    <property type="project" value="UniProtKB-SubCell"/>
</dbReference>
<dbReference type="PANTHER" id="PTHR47281:SF1">
    <property type="entry name" value="OS09G0557700 PROTEIN"/>
    <property type="match status" value="1"/>
</dbReference>
<dbReference type="Gene3D" id="1.20.120.1770">
    <property type="match status" value="1"/>
</dbReference>
<dbReference type="InterPro" id="IPR045266">
    <property type="entry name" value="DOH_DOMON"/>
</dbReference>
<evidence type="ECO:0000256" key="1">
    <source>
        <dbReference type="ARBA" id="ARBA00004370"/>
    </source>
</evidence>
<dbReference type="OrthoDB" id="2448405at2759"/>
<dbReference type="EMBL" id="CM035433">
    <property type="protein sequence ID" value="KAH7294388.1"/>
    <property type="molecule type" value="Genomic_DNA"/>
</dbReference>
<dbReference type="PROSITE" id="PS51549">
    <property type="entry name" value="DM13"/>
    <property type="match status" value="1"/>
</dbReference>
<evidence type="ECO:0000256" key="5">
    <source>
        <dbReference type="ARBA" id="ARBA00022989"/>
    </source>
</evidence>
<gene>
    <name evidence="12" type="ORF">KP509_28G069000</name>
</gene>
<evidence type="ECO:0000259" key="9">
    <source>
        <dbReference type="PROSITE" id="PS50836"/>
    </source>
</evidence>
<feature type="transmembrane region" description="Helical" evidence="7">
    <location>
        <begin position="840"/>
        <end position="858"/>
    </location>
</feature>
<name>A0A8T2RFM0_CERRI</name>
<dbReference type="InterPro" id="IPR057443">
    <property type="entry name" value="At5g54830-like"/>
</dbReference>
<feature type="transmembrane region" description="Helical" evidence="7">
    <location>
        <begin position="765"/>
        <end position="784"/>
    </location>
</feature>
<evidence type="ECO:0000256" key="8">
    <source>
        <dbReference type="SAM" id="SignalP"/>
    </source>
</evidence>
<comment type="subcellular location">
    <subcellularLocation>
        <location evidence="1">Membrane</location>
    </subcellularLocation>
</comment>